<keyword evidence="7" id="KW-1185">Reference proteome</keyword>
<comment type="caution">
    <text evidence="6">The sequence shown here is derived from an EMBL/GenBank/DDBJ whole genome shotgun (WGS) entry which is preliminary data.</text>
</comment>
<dbReference type="OrthoDB" id="9769707at2"/>
<proteinExistence type="predicted"/>
<organism evidence="6 7">
    <name type="scientific">Alteraurantiacibacter buctensis</name>
    <dbReference type="NCBI Taxonomy" id="1503981"/>
    <lineage>
        <taxon>Bacteria</taxon>
        <taxon>Pseudomonadati</taxon>
        <taxon>Pseudomonadota</taxon>
        <taxon>Alphaproteobacteria</taxon>
        <taxon>Sphingomonadales</taxon>
        <taxon>Erythrobacteraceae</taxon>
        <taxon>Alteraurantiacibacter</taxon>
    </lineage>
</organism>
<accession>A0A844Z250</accession>
<keyword evidence="2" id="KW-0812">Transmembrane</keyword>
<evidence type="ECO:0000256" key="4">
    <source>
        <dbReference type="SAM" id="Coils"/>
    </source>
</evidence>
<name>A0A844Z250_9SPHN</name>
<sequence length="769" mass="83047">MRSRPPILPRSLQARWRGPVPTAFPRTVRLAGRTSTSSPDRSLRFSHPARKVALCLSLVLALHAPLAAQDLDSSDELEALIPDSAVTDPDAWAAQGAGEDLADTEEEAEALDAAAEAEFQALEQSLERGEDGALALDDPAGLDLPAVAEVEPEDPVEFVTFDDVIRPIPPGSEVRLSDELVLVFPTENALFPVRDEFIDRFRKLSSVADLDDDGSQALLAAQARADEELLQRMLRVYGYFDAQVIRSVTLPEAGESADPTRAVARFDVIPGPRYTVGNVDMGRVDEAIGEDPAALRAAYKVKPGDLLSIDAIADGRYLVDIELGERGYPFATIDEPSLLVDHAREAGDVTLPVTPGGRFVFGTVTSNDEGFLSGHHLADIARFQPGDLYQRSLDMDLRRAILATGLVGTVELTPVVVAEPQGDQPGTVDMAVALTRAPVRTVQGSLGYGSQEGFRAAASWEHRNLFPPEGMLRVRGVAGTQEQLAGATVRFNNFRGRDRVLTLDAYASNMDNDAFDAETASLIATYEQLSTLLFQREISYGTGLELVVTNERDNRTRIAPGNAPRETYLIAALPSYAQWDTSDDLLDPTEGFRLRAALSPEYSRFDDTNSFYLKSQFDLSYYLAMGEDVVLAARGRLGAIYGADLASIAPSRRFYAGGGGSVRGYGYRAIGPRDELGEPNGGRSLVELSVEARVRTGLFDNSLSVVPFFDIGSVARSSTPDLQALRMGAGVGVRYHTGFGPIRLDVGVPLNRQPGDAPVAVYVALGQAF</sequence>
<feature type="coiled-coil region" evidence="4">
    <location>
        <begin position="94"/>
        <end position="125"/>
    </location>
</feature>
<evidence type="ECO:0000256" key="2">
    <source>
        <dbReference type="ARBA" id="ARBA00022452"/>
    </source>
</evidence>
<dbReference type="InterPro" id="IPR039910">
    <property type="entry name" value="D15-like"/>
</dbReference>
<protein>
    <submittedName>
        <fullName evidence="6">BamA/TamA family outer membrane protein</fullName>
    </submittedName>
</protein>
<dbReference type="PANTHER" id="PTHR12815">
    <property type="entry name" value="SORTING AND ASSEMBLY MACHINERY SAMM50 PROTEIN FAMILY MEMBER"/>
    <property type="match status" value="1"/>
</dbReference>
<keyword evidence="3" id="KW-0472">Membrane</keyword>
<dbReference type="AlphaFoldDB" id="A0A844Z250"/>
<feature type="domain" description="Bacterial surface antigen (D15)" evidence="5">
    <location>
        <begin position="472"/>
        <end position="769"/>
    </location>
</feature>
<gene>
    <name evidence="6" type="ORF">GRI99_14110</name>
</gene>
<dbReference type="PANTHER" id="PTHR12815:SF42">
    <property type="entry name" value="BACTERIAL SURFACE ANTIGEN (D15) DOMAIN-CONTAINING PROTEIN"/>
    <property type="match status" value="1"/>
</dbReference>
<dbReference type="InterPro" id="IPR000184">
    <property type="entry name" value="Bac_surfAg_D15"/>
</dbReference>
<dbReference type="GO" id="GO:0019867">
    <property type="term" value="C:outer membrane"/>
    <property type="evidence" value="ECO:0007669"/>
    <property type="project" value="InterPro"/>
</dbReference>
<evidence type="ECO:0000313" key="6">
    <source>
        <dbReference type="EMBL" id="MXO72764.1"/>
    </source>
</evidence>
<dbReference type="Gene3D" id="2.40.160.50">
    <property type="entry name" value="membrane protein fhac: a member of the omp85/tpsb transporter family"/>
    <property type="match status" value="1"/>
</dbReference>
<dbReference type="Proteomes" id="UP000466966">
    <property type="component" value="Unassembled WGS sequence"/>
</dbReference>
<keyword evidence="4" id="KW-0175">Coiled coil</keyword>
<dbReference type="Pfam" id="PF01103">
    <property type="entry name" value="Omp85"/>
    <property type="match status" value="1"/>
</dbReference>
<keyword evidence="2" id="KW-1134">Transmembrane beta strand</keyword>
<evidence type="ECO:0000313" key="7">
    <source>
        <dbReference type="Proteomes" id="UP000466966"/>
    </source>
</evidence>
<dbReference type="EMBL" id="WTYV01000006">
    <property type="protein sequence ID" value="MXO72764.1"/>
    <property type="molecule type" value="Genomic_DNA"/>
</dbReference>
<reference evidence="6 7" key="1">
    <citation type="submission" date="2019-12" db="EMBL/GenBank/DDBJ databases">
        <title>Genomic-based taxomic classification of the family Erythrobacteraceae.</title>
        <authorList>
            <person name="Xu L."/>
        </authorList>
    </citation>
    <scope>NUCLEOTIDE SEQUENCE [LARGE SCALE GENOMIC DNA]</scope>
    <source>
        <strain evidence="6 7">M0322</strain>
    </source>
</reference>
<comment type="subcellular location">
    <subcellularLocation>
        <location evidence="1">Membrane</location>
    </subcellularLocation>
</comment>
<evidence type="ECO:0000256" key="3">
    <source>
        <dbReference type="ARBA" id="ARBA00023136"/>
    </source>
</evidence>
<evidence type="ECO:0000259" key="5">
    <source>
        <dbReference type="Pfam" id="PF01103"/>
    </source>
</evidence>
<evidence type="ECO:0000256" key="1">
    <source>
        <dbReference type="ARBA" id="ARBA00004370"/>
    </source>
</evidence>